<evidence type="ECO:0000313" key="3">
    <source>
        <dbReference type="EMBL" id="MDN7025850.1"/>
    </source>
</evidence>
<dbReference type="SMART" id="SM00091">
    <property type="entry name" value="PAS"/>
    <property type="match status" value="4"/>
</dbReference>
<dbReference type="Gene3D" id="3.30.450.20">
    <property type="entry name" value="PAS domain"/>
    <property type="match status" value="4"/>
</dbReference>
<accession>A0ABT8MDB7</accession>
<organism evidence="3 4">
    <name type="scientific">Methanoculleus frigidifontis</name>
    <dbReference type="NCBI Taxonomy" id="2584085"/>
    <lineage>
        <taxon>Archaea</taxon>
        <taxon>Methanobacteriati</taxon>
        <taxon>Methanobacteriota</taxon>
        <taxon>Stenosarchaea group</taxon>
        <taxon>Methanomicrobia</taxon>
        <taxon>Methanomicrobiales</taxon>
        <taxon>Methanomicrobiaceae</taxon>
        <taxon>Methanoculleus</taxon>
    </lineage>
</organism>
<proteinExistence type="predicted"/>
<dbReference type="InterPro" id="IPR000014">
    <property type="entry name" value="PAS"/>
</dbReference>
<keyword evidence="4" id="KW-1185">Reference proteome</keyword>
<dbReference type="InterPro" id="IPR003661">
    <property type="entry name" value="HisK_dim/P_dom"/>
</dbReference>
<evidence type="ECO:0000259" key="1">
    <source>
        <dbReference type="PROSITE" id="PS50112"/>
    </source>
</evidence>
<gene>
    <name evidence="3" type="ORF">FGU65_13330</name>
</gene>
<dbReference type="InterPro" id="IPR000700">
    <property type="entry name" value="PAS-assoc_C"/>
</dbReference>
<dbReference type="InterPro" id="IPR013656">
    <property type="entry name" value="PAS_4"/>
</dbReference>
<dbReference type="InterPro" id="IPR001610">
    <property type="entry name" value="PAC"/>
</dbReference>
<dbReference type="EMBL" id="VCYH01000010">
    <property type="protein sequence ID" value="MDN7025850.1"/>
    <property type="molecule type" value="Genomic_DNA"/>
</dbReference>
<sequence length="590" mass="66162">MKRSSKNGTGQQAFDRISPPETLYRTIVENTGTAIMIVAGDGTVVYANAEFEKSFGYPRSDLEGTAFWDRLPDSADRERMIHYHRARRVDPSAAPRTYEAALRDASGARRNVVVTVALIPGSDRSVVSFMDITEKKRAEEALRLSEEKYRTLVEGISEVIFTVDPQGRITYMSPALERLTGYRVSEVVGEPFSRYVHPEDLPGLQASFGRTLAGAQEPHEFRVFDRDGSLHHVVTSSRPLTDDGRLVGLIGVLTDITDRKLAEEALRKSEEMYRSITQRSFDVIVTVDCDGRITYISPAVKRILGYKPKSVTGTRWLDYVVEPEQPEVLDFVRMAREGAVEGYQVEMRHKNGAVVTLEFNVSPVPSAADCAGFQAIGRDITDRKRIREELAYHAYLLDHVSDAVIATDEHFMITAWNRAAEDLYGWEAEQAIGRALTELIHSDTPGAEPAAVLRELEQEGSYRGELMQYREGGQPLSTDITATALKETDGGVTGYILVARDVTARIVAESIRKRAFEQIEQNMEQFAILGDHIRHPLQVIMARADLLEDEATAANIREQVKRINGLVRQLDEGSVESREIREFLRKNELL</sequence>
<name>A0ABT8MDB7_9EURY</name>
<dbReference type="SMART" id="SM00086">
    <property type="entry name" value="PAC"/>
    <property type="match status" value="4"/>
</dbReference>
<dbReference type="SMART" id="SM00388">
    <property type="entry name" value="HisKA"/>
    <property type="match status" value="1"/>
</dbReference>
<dbReference type="Pfam" id="PF08448">
    <property type="entry name" value="PAS_4"/>
    <property type="match status" value="1"/>
</dbReference>
<feature type="domain" description="PAS" evidence="1">
    <location>
        <begin position="269"/>
        <end position="324"/>
    </location>
</feature>
<dbReference type="PROSITE" id="PS50112">
    <property type="entry name" value="PAS"/>
    <property type="match status" value="4"/>
</dbReference>
<feature type="domain" description="PAS" evidence="1">
    <location>
        <begin position="145"/>
        <end position="215"/>
    </location>
</feature>
<evidence type="ECO:0000313" key="4">
    <source>
        <dbReference type="Proteomes" id="UP001168338"/>
    </source>
</evidence>
<dbReference type="PANTHER" id="PTHR44757">
    <property type="entry name" value="DIGUANYLATE CYCLASE DGCP"/>
    <property type="match status" value="1"/>
</dbReference>
<feature type="domain" description="PAC" evidence="2">
    <location>
        <begin position="462"/>
        <end position="514"/>
    </location>
</feature>
<dbReference type="SUPFAM" id="SSF55785">
    <property type="entry name" value="PYP-like sensor domain (PAS domain)"/>
    <property type="match status" value="4"/>
</dbReference>
<dbReference type="NCBIfam" id="TIGR00229">
    <property type="entry name" value="sensory_box"/>
    <property type="match status" value="4"/>
</dbReference>
<dbReference type="CDD" id="cd00130">
    <property type="entry name" value="PAS"/>
    <property type="match status" value="4"/>
</dbReference>
<feature type="domain" description="PAS" evidence="1">
    <location>
        <begin position="20"/>
        <end position="64"/>
    </location>
</feature>
<dbReference type="InterPro" id="IPR035965">
    <property type="entry name" value="PAS-like_dom_sf"/>
</dbReference>
<protein>
    <submittedName>
        <fullName evidence="3">PAS domain S-box protein</fullName>
    </submittedName>
</protein>
<reference evidence="3" key="1">
    <citation type="submission" date="2019-05" db="EMBL/GenBank/DDBJ databases">
        <title>Methanoculleus sp. FWC-SCC1, a methanogenic archaeon isolated from deep marine cold seep.</title>
        <authorList>
            <person name="Chen Y.-W."/>
            <person name="Chen S.-C."/>
            <person name="Teng N.-H."/>
            <person name="Lai M.-C."/>
        </authorList>
    </citation>
    <scope>NUCLEOTIDE SEQUENCE</scope>
    <source>
        <strain evidence="3">FWC-SCC1</strain>
    </source>
</reference>
<dbReference type="Proteomes" id="UP001168338">
    <property type="component" value="Unassembled WGS sequence"/>
</dbReference>
<dbReference type="PROSITE" id="PS50113">
    <property type="entry name" value="PAC"/>
    <property type="match status" value="3"/>
</dbReference>
<feature type="domain" description="PAC" evidence="2">
    <location>
        <begin position="217"/>
        <end position="268"/>
    </location>
</feature>
<dbReference type="InterPro" id="IPR052155">
    <property type="entry name" value="Biofilm_reg_signaling"/>
</dbReference>
<comment type="caution">
    <text evidence="3">The sequence shown here is derived from an EMBL/GenBank/DDBJ whole genome shotgun (WGS) entry which is preliminary data.</text>
</comment>
<feature type="domain" description="PAC" evidence="2">
    <location>
        <begin position="341"/>
        <end position="392"/>
    </location>
</feature>
<dbReference type="RefSeq" id="WP_301665042.1">
    <property type="nucleotide sequence ID" value="NZ_VCYH01000010.1"/>
</dbReference>
<dbReference type="PANTHER" id="PTHR44757:SF2">
    <property type="entry name" value="BIOFILM ARCHITECTURE MAINTENANCE PROTEIN MBAA"/>
    <property type="match status" value="1"/>
</dbReference>
<feature type="domain" description="PAS" evidence="1">
    <location>
        <begin position="389"/>
        <end position="459"/>
    </location>
</feature>
<dbReference type="Pfam" id="PF00989">
    <property type="entry name" value="PAS"/>
    <property type="match status" value="3"/>
</dbReference>
<evidence type="ECO:0000259" key="2">
    <source>
        <dbReference type="PROSITE" id="PS50113"/>
    </source>
</evidence>
<dbReference type="InterPro" id="IPR013767">
    <property type="entry name" value="PAS_fold"/>
</dbReference>